<dbReference type="Pfam" id="PF00703">
    <property type="entry name" value="Glyco_hydro_2"/>
    <property type="match status" value="1"/>
</dbReference>
<keyword evidence="2 4" id="KW-0378">Hydrolase</keyword>
<proteinExistence type="inferred from homology"/>
<evidence type="ECO:0000259" key="9">
    <source>
        <dbReference type="Pfam" id="PF18565"/>
    </source>
</evidence>
<dbReference type="Gene3D" id="2.60.40.10">
    <property type="entry name" value="Immunoglobulins"/>
    <property type="match status" value="3"/>
</dbReference>
<dbReference type="RefSeq" id="WP_109730335.1">
    <property type="nucleotide sequence ID" value="NZ_BAAACK010000004.1"/>
</dbReference>
<dbReference type="Proteomes" id="UP000245845">
    <property type="component" value="Unassembled WGS sequence"/>
</dbReference>
<dbReference type="InterPro" id="IPR040605">
    <property type="entry name" value="Glyco_hydro2_dom5"/>
</dbReference>
<dbReference type="InterPro" id="IPR006102">
    <property type="entry name" value="Ig-like_GH2"/>
</dbReference>
<dbReference type="Gene3D" id="2.60.120.260">
    <property type="entry name" value="Galactose-binding domain-like"/>
    <property type="match status" value="1"/>
</dbReference>
<dbReference type="OrthoDB" id="9762066at2"/>
<dbReference type="Pfam" id="PF16355">
    <property type="entry name" value="DUF4982"/>
    <property type="match status" value="1"/>
</dbReference>
<comment type="similarity">
    <text evidence="1 4">Belongs to the glycosyl hydrolase 2 family.</text>
</comment>
<dbReference type="InterPro" id="IPR032311">
    <property type="entry name" value="DUF4982"/>
</dbReference>
<reference evidence="10 11" key="1">
    <citation type="submission" date="2018-05" db="EMBL/GenBank/DDBJ databases">
        <title>The Hungate 1000. A catalogue of reference genomes from the rumen microbiome.</title>
        <authorList>
            <person name="Kelly W."/>
        </authorList>
    </citation>
    <scope>NUCLEOTIDE SEQUENCE [LARGE SCALE GENOMIC DNA]</scope>
    <source>
        <strain evidence="10 11">NLAE-zl-C242</strain>
    </source>
</reference>
<dbReference type="SUPFAM" id="SSF49303">
    <property type="entry name" value="beta-Galactosidase/glucuronidase domain"/>
    <property type="match status" value="1"/>
</dbReference>
<feature type="domain" description="DUF4982" evidence="8">
    <location>
        <begin position="646"/>
        <end position="699"/>
    </location>
</feature>
<dbReference type="InterPro" id="IPR023230">
    <property type="entry name" value="Glyco_hydro_2_CS"/>
</dbReference>
<keyword evidence="3 4" id="KW-0326">Glycosidase</keyword>
<comment type="caution">
    <text evidence="10">The sequence shown here is derived from an EMBL/GenBank/DDBJ whole genome shotgun (WGS) entry which is preliminary data.</text>
</comment>
<dbReference type="PROSITE" id="PS00719">
    <property type="entry name" value="GLYCOSYL_HYDROL_F2_1"/>
    <property type="match status" value="1"/>
</dbReference>
<evidence type="ECO:0000256" key="2">
    <source>
        <dbReference type="ARBA" id="ARBA00022801"/>
    </source>
</evidence>
<feature type="domain" description="Glycoside hydrolase family 2 catalytic" evidence="6">
    <location>
        <begin position="279"/>
        <end position="440"/>
    </location>
</feature>
<dbReference type="Pfam" id="PF18565">
    <property type="entry name" value="Glyco_hydro2_C5"/>
    <property type="match status" value="1"/>
</dbReference>
<dbReference type="InterPro" id="IPR006104">
    <property type="entry name" value="Glyco_hydro_2_N"/>
</dbReference>
<evidence type="ECO:0000256" key="4">
    <source>
        <dbReference type="RuleBase" id="RU361154"/>
    </source>
</evidence>
<protein>
    <submittedName>
        <fullName evidence="10">Beta-galactosidase</fullName>
    </submittedName>
</protein>
<dbReference type="InterPro" id="IPR051913">
    <property type="entry name" value="GH2_Domain-Containing"/>
</dbReference>
<evidence type="ECO:0000313" key="10">
    <source>
        <dbReference type="EMBL" id="PWJ30693.1"/>
    </source>
</evidence>
<dbReference type="AlphaFoldDB" id="A0A2Y9BGV5"/>
<organism evidence="10 11">
    <name type="scientific">Faecalicatena orotica</name>
    <dbReference type="NCBI Taxonomy" id="1544"/>
    <lineage>
        <taxon>Bacteria</taxon>
        <taxon>Bacillati</taxon>
        <taxon>Bacillota</taxon>
        <taxon>Clostridia</taxon>
        <taxon>Lachnospirales</taxon>
        <taxon>Lachnospiraceae</taxon>
        <taxon>Faecalicatena</taxon>
    </lineage>
</organism>
<evidence type="ECO:0000259" key="5">
    <source>
        <dbReference type="Pfam" id="PF00703"/>
    </source>
</evidence>
<dbReference type="SUPFAM" id="SSF49785">
    <property type="entry name" value="Galactose-binding domain-like"/>
    <property type="match status" value="1"/>
</dbReference>
<evidence type="ECO:0000259" key="7">
    <source>
        <dbReference type="Pfam" id="PF02837"/>
    </source>
</evidence>
<feature type="domain" description="Glycoside hydrolase family 2 immunoglobulin-like beta-sandwich" evidence="5">
    <location>
        <begin position="165"/>
        <end position="269"/>
    </location>
</feature>
<sequence length="818" mass="92202">MLRENFNDNWKVCKSVAALDALFYPEKVQEPKPVKLPHDAMICSERSPEYPTAGGGAFFKAENLEYTKTFFVPKEDQGKVIFLEFEGVMQYAFVWVNGGFAGQHPYAYSNFYVNITDFLRFGEENTVKVIAKNGAQPNSRWYSGGGIYRNVKIIKGEPLHISMDGVMISTPIAESDRAVVEVRAKIENENLGFRCGWLKTVIRDEDGAEVAKERTKFHVFSEGTLTVQQRIYVKNPKLWNLDAPYLYTCESILESEEIRDKTAVSFGIRSLTLDPERGLQLNGRTVKLKGGCIHHDNGMLGAAAFEDAELRRARLHKKAGYNALRSAHYPMSKAMLDACDRTGLLVMDEFTDVWTSCKCDFDYGFSFAEWWERDVEQMVYKDYNHPCVVLYSIGNEIPEAGSPTDASWGRKIAEKIRSIDKTRYITNALNLPGAILDVVVPMMRAQKPESAGAKSGEINQVSKDMQQDMRSWILNSDILQERIEESCGVLDVIGYNYTTERYENEPKLSPNRIVVGSETSPAALAENWELVEKHGYLIGDFSWTSWDYLGEVGIGHFGYEDDKIDRFYGDYPWIAAYSGDFDLTGFRRPISYWREIIWGGRNHTPYIAVQRPGRYGQKPADGNHIWTDSISSWTWPGYEGHPIIAEVYSDAEEAELFINGISQGRKPVGDEFKKFYCQWDTVYETGEVEAVTYIGGKETGRFRLKTAGTPRLRVEKESESLRAGTNDLCFINIELADENGILNTAVQKDVTVSLTGAGILQASGSADPRTEENYYDTTHKTFYGRVLAVVRAGEEKGTARLTVSAEGMDSVVVEIPVV</sequence>
<dbReference type="PANTHER" id="PTHR42732:SF1">
    <property type="entry name" value="BETA-MANNOSIDASE"/>
    <property type="match status" value="1"/>
</dbReference>
<evidence type="ECO:0000259" key="6">
    <source>
        <dbReference type="Pfam" id="PF02836"/>
    </source>
</evidence>
<dbReference type="InterPro" id="IPR006103">
    <property type="entry name" value="Glyco_hydro_2_cat"/>
</dbReference>
<keyword evidence="11" id="KW-1185">Reference proteome</keyword>
<dbReference type="SUPFAM" id="SSF51445">
    <property type="entry name" value="(Trans)glycosidases"/>
    <property type="match status" value="1"/>
</dbReference>
<accession>A0A2Y9BGV5</accession>
<evidence type="ECO:0000313" key="11">
    <source>
        <dbReference type="Proteomes" id="UP000245845"/>
    </source>
</evidence>
<feature type="domain" description="Glycoside hydrolase family 2" evidence="9">
    <location>
        <begin position="712"/>
        <end position="813"/>
    </location>
</feature>
<evidence type="ECO:0000259" key="8">
    <source>
        <dbReference type="Pfam" id="PF16355"/>
    </source>
</evidence>
<dbReference type="GO" id="GO:0005975">
    <property type="term" value="P:carbohydrate metabolic process"/>
    <property type="evidence" value="ECO:0007669"/>
    <property type="project" value="InterPro"/>
</dbReference>
<gene>
    <name evidence="10" type="ORF">A8806_10397</name>
</gene>
<evidence type="ECO:0000256" key="1">
    <source>
        <dbReference type="ARBA" id="ARBA00007401"/>
    </source>
</evidence>
<name>A0A2Y9BGV5_9FIRM</name>
<dbReference type="InterPro" id="IPR006101">
    <property type="entry name" value="Glyco_hydro_2"/>
</dbReference>
<dbReference type="InterPro" id="IPR013783">
    <property type="entry name" value="Ig-like_fold"/>
</dbReference>
<dbReference type="InterPro" id="IPR017853">
    <property type="entry name" value="GH"/>
</dbReference>
<dbReference type="InterPro" id="IPR008979">
    <property type="entry name" value="Galactose-bd-like_sf"/>
</dbReference>
<dbReference type="PANTHER" id="PTHR42732">
    <property type="entry name" value="BETA-GALACTOSIDASE"/>
    <property type="match status" value="1"/>
</dbReference>
<dbReference type="GO" id="GO:0004553">
    <property type="term" value="F:hydrolase activity, hydrolyzing O-glycosyl compounds"/>
    <property type="evidence" value="ECO:0007669"/>
    <property type="project" value="InterPro"/>
</dbReference>
<dbReference type="EMBL" id="QGDL01000003">
    <property type="protein sequence ID" value="PWJ30693.1"/>
    <property type="molecule type" value="Genomic_DNA"/>
</dbReference>
<dbReference type="InterPro" id="IPR036156">
    <property type="entry name" value="Beta-gal/glucu_dom_sf"/>
</dbReference>
<dbReference type="PRINTS" id="PR00132">
    <property type="entry name" value="GLHYDRLASE2"/>
</dbReference>
<evidence type="ECO:0000256" key="3">
    <source>
        <dbReference type="ARBA" id="ARBA00023295"/>
    </source>
</evidence>
<feature type="domain" description="Glycosyl hydrolases family 2 sugar binding" evidence="7">
    <location>
        <begin position="61"/>
        <end position="154"/>
    </location>
</feature>
<dbReference type="Pfam" id="PF02837">
    <property type="entry name" value="Glyco_hydro_2_N"/>
    <property type="match status" value="1"/>
</dbReference>
<dbReference type="Pfam" id="PF02836">
    <property type="entry name" value="Glyco_hydro_2_C"/>
    <property type="match status" value="1"/>
</dbReference>
<dbReference type="Gene3D" id="3.20.20.80">
    <property type="entry name" value="Glycosidases"/>
    <property type="match status" value="1"/>
</dbReference>